<dbReference type="Proteomes" id="UP000215914">
    <property type="component" value="Unassembled WGS sequence"/>
</dbReference>
<dbReference type="Gramene" id="mRNA:HanXRQr2_Chr14g0645721">
    <property type="protein sequence ID" value="CDS:HanXRQr2_Chr14g0645721.1"/>
    <property type="gene ID" value="HanXRQr2_Chr14g0645721"/>
</dbReference>
<dbReference type="AlphaFoldDB" id="A0A9K3E948"/>
<reference evidence="1" key="1">
    <citation type="journal article" date="2017" name="Nature">
        <title>The sunflower genome provides insights into oil metabolism, flowering and Asterid evolution.</title>
        <authorList>
            <person name="Badouin H."/>
            <person name="Gouzy J."/>
            <person name="Grassa C.J."/>
            <person name="Murat F."/>
            <person name="Staton S.E."/>
            <person name="Cottret L."/>
            <person name="Lelandais-Briere C."/>
            <person name="Owens G.L."/>
            <person name="Carrere S."/>
            <person name="Mayjonade B."/>
            <person name="Legrand L."/>
            <person name="Gill N."/>
            <person name="Kane N.C."/>
            <person name="Bowers J.E."/>
            <person name="Hubner S."/>
            <person name="Bellec A."/>
            <person name="Berard A."/>
            <person name="Berges H."/>
            <person name="Blanchet N."/>
            <person name="Boniface M.C."/>
            <person name="Brunel D."/>
            <person name="Catrice O."/>
            <person name="Chaidir N."/>
            <person name="Claudel C."/>
            <person name="Donnadieu C."/>
            <person name="Faraut T."/>
            <person name="Fievet G."/>
            <person name="Helmstetter N."/>
            <person name="King M."/>
            <person name="Knapp S.J."/>
            <person name="Lai Z."/>
            <person name="Le Paslier M.C."/>
            <person name="Lippi Y."/>
            <person name="Lorenzon L."/>
            <person name="Mandel J.R."/>
            <person name="Marage G."/>
            <person name="Marchand G."/>
            <person name="Marquand E."/>
            <person name="Bret-Mestries E."/>
            <person name="Morien E."/>
            <person name="Nambeesan S."/>
            <person name="Nguyen T."/>
            <person name="Pegot-Espagnet P."/>
            <person name="Pouilly N."/>
            <person name="Raftis F."/>
            <person name="Sallet E."/>
            <person name="Schiex T."/>
            <person name="Thomas J."/>
            <person name="Vandecasteele C."/>
            <person name="Vares D."/>
            <person name="Vear F."/>
            <person name="Vautrin S."/>
            <person name="Crespi M."/>
            <person name="Mangin B."/>
            <person name="Burke J.M."/>
            <person name="Salse J."/>
            <person name="Munos S."/>
            <person name="Vincourt P."/>
            <person name="Rieseberg L.H."/>
            <person name="Langlade N.B."/>
        </authorList>
    </citation>
    <scope>NUCLEOTIDE SEQUENCE</scope>
    <source>
        <tissue evidence="1">Leaves</tissue>
    </source>
</reference>
<gene>
    <name evidence="1" type="ORF">HanXRQr2_Chr14g0645721</name>
</gene>
<organism evidence="1 2">
    <name type="scientific">Helianthus annuus</name>
    <name type="common">Common sunflower</name>
    <dbReference type="NCBI Taxonomy" id="4232"/>
    <lineage>
        <taxon>Eukaryota</taxon>
        <taxon>Viridiplantae</taxon>
        <taxon>Streptophyta</taxon>
        <taxon>Embryophyta</taxon>
        <taxon>Tracheophyta</taxon>
        <taxon>Spermatophyta</taxon>
        <taxon>Magnoliopsida</taxon>
        <taxon>eudicotyledons</taxon>
        <taxon>Gunneridae</taxon>
        <taxon>Pentapetalae</taxon>
        <taxon>asterids</taxon>
        <taxon>campanulids</taxon>
        <taxon>Asterales</taxon>
        <taxon>Asteraceae</taxon>
        <taxon>Asteroideae</taxon>
        <taxon>Heliantheae alliance</taxon>
        <taxon>Heliantheae</taxon>
        <taxon>Helianthus</taxon>
    </lineage>
</organism>
<keyword evidence="2" id="KW-1185">Reference proteome</keyword>
<name>A0A9K3E948_HELAN</name>
<evidence type="ECO:0000313" key="2">
    <source>
        <dbReference type="Proteomes" id="UP000215914"/>
    </source>
</evidence>
<dbReference type="EMBL" id="MNCJ02000329">
    <property type="protein sequence ID" value="KAF5769218.1"/>
    <property type="molecule type" value="Genomic_DNA"/>
</dbReference>
<proteinExistence type="predicted"/>
<comment type="caution">
    <text evidence="1">The sequence shown here is derived from an EMBL/GenBank/DDBJ whole genome shotgun (WGS) entry which is preliminary data.</text>
</comment>
<accession>A0A9K3E948</accession>
<evidence type="ECO:0000313" key="1">
    <source>
        <dbReference type="EMBL" id="KAF5769218.1"/>
    </source>
</evidence>
<protein>
    <submittedName>
        <fullName evidence="1">Uncharacterized protein</fullName>
    </submittedName>
</protein>
<sequence length="104" mass="12165">MGRYRYYVSNRYTGFYRRYKLYVVSLIYGVFRTGFTSRNGNTGITGRYLPVFKTLIKITSLSNIYLPTSYDHKNFSSNLFSSSWLQVHTSESTTLLFGIVVIWL</sequence>
<reference evidence="1" key="2">
    <citation type="submission" date="2020-06" db="EMBL/GenBank/DDBJ databases">
        <title>Helianthus annuus Genome sequencing and assembly Release 2.</title>
        <authorList>
            <person name="Gouzy J."/>
            <person name="Langlade N."/>
            <person name="Munos S."/>
        </authorList>
    </citation>
    <scope>NUCLEOTIDE SEQUENCE</scope>
    <source>
        <tissue evidence="1">Leaves</tissue>
    </source>
</reference>